<organism evidence="2 3">
    <name type="scientific">Tetrahymena thermophila (strain SB210)</name>
    <dbReference type="NCBI Taxonomy" id="312017"/>
    <lineage>
        <taxon>Eukaryota</taxon>
        <taxon>Sar</taxon>
        <taxon>Alveolata</taxon>
        <taxon>Ciliophora</taxon>
        <taxon>Intramacronucleata</taxon>
        <taxon>Oligohymenophorea</taxon>
        <taxon>Hymenostomatida</taxon>
        <taxon>Tetrahymenina</taxon>
        <taxon>Tetrahymenidae</taxon>
        <taxon>Tetrahymena</taxon>
    </lineage>
</organism>
<keyword evidence="3" id="KW-1185">Reference proteome</keyword>
<dbReference type="GeneID" id="7830649"/>
<evidence type="ECO:0008006" key="4">
    <source>
        <dbReference type="Google" id="ProtNLM"/>
    </source>
</evidence>
<dbReference type="EMBL" id="GG662665">
    <property type="protein sequence ID" value="EAR85470.1"/>
    <property type="molecule type" value="Genomic_DNA"/>
</dbReference>
<dbReference type="Proteomes" id="UP000009168">
    <property type="component" value="Unassembled WGS sequence"/>
</dbReference>
<dbReference type="KEGG" id="tet:TTHERM_00442200"/>
<accession>I7MD44</accession>
<dbReference type="RefSeq" id="XP_001033133.1">
    <property type="nucleotide sequence ID" value="XM_001033133.3"/>
</dbReference>
<evidence type="ECO:0000313" key="3">
    <source>
        <dbReference type="Proteomes" id="UP000009168"/>
    </source>
</evidence>
<dbReference type="eggNOG" id="ENOG502R2TU">
    <property type="taxonomic scope" value="Eukaryota"/>
</dbReference>
<protein>
    <recommendedName>
        <fullName evidence="4">Transmembrane protein</fullName>
    </recommendedName>
</protein>
<sequence>MNKAILSILLIALVGTISAQEEAATFNFNIDFETCFTNAAKLAHDVKVALAAIHTDPVSISTTLTDLYASVEDVNPLLHGCAIDIKLIDKLDAFTFSNSNLCFNNIDTIVNATETFVALIKQKHIVQDLVPIVQALQVLLQALPSAKENCSIVAKPNSTILLADGVDLSINLIKCIQEAKQDVDAAKQLIQDYKNSTLPIEDIFEETINLYNNAVVTFRDCGVDALHLPTVDNVASLKVCVKDGVEVFNKSKQAVEDIKTLNLNDLFPTLKAIYNDAIEIKNVCIVKKPAFLSN</sequence>
<dbReference type="InParanoid" id="I7MD44"/>
<reference evidence="3" key="1">
    <citation type="journal article" date="2006" name="PLoS Biol.">
        <title>Macronuclear genome sequence of the ciliate Tetrahymena thermophila, a model eukaryote.</title>
        <authorList>
            <person name="Eisen J.A."/>
            <person name="Coyne R.S."/>
            <person name="Wu M."/>
            <person name="Wu D."/>
            <person name="Thiagarajan M."/>
            <person name="Wortman J.R."/>
            <person name="Badger J.H."/>
            <person name="Ren Q."/>
            <person name="Amedeo P."/>
            <person name="Jones K.M."/>
            <person name="Tallon L.J."/>
            <person name="Delcher A.L."/>
            <person name="Salzberg S.L."/>
            <person name="Silva J.C."/>
            <person name="Haas B.J."/>
            <person name="Majoros W.H."/>
            <person name="Farzad M."/>
            <person name="Carlton J.M."/>
            <person name="Smith R.K. Jr."/>
            <person name="Garg J."/>
            <person name="Pearlman R.E."/>
            <person name="Karrer K.M."/>
            <person name="Sun L."/>
            <person name="Manning G."/>
            <person name="Elde N.C."/>
            <person name="Turkewitz A.P."/>
            <person name="Asai D.J."/>
            <person name="Wilkes D.E."/>
            <person name="Wang Y."/>
            <person name="Cai H."/>
            <person name="Collins K."/>
            <person name="Stewart B.A."/>
            <person name="Lee S.R."/>
            <person name="Wilamowska K."/>
            <person name="Weinberg Z."/>
            <person name="Ruzzo W.L."/>
            <person name="Wloga D."/>
            <person name="Gaertig J."/>
            <person name="Frankel J."/>
            <person name="Tsao C.-C."/>
            <person name="Gorovsky M.A."/>
            <person name="Keeling P.J."/>
            <person name="Waller R.F."/>
            <person name="Patron N.J."/>
            <person name="Cherry J.M."/>
            <person name="Stover N.A."/>
            <person name="Krieger C.J."/>
            <person name="del Toro C."/>
            <person name="Ryder H.F."/>
            <person name="Williamson S.C."/>
            <person name="Barbeau R.A."/>
            <person name="Hamilton E.P."/>
            <person name="Orias E."/>
        </authorList>
    </citation>
    <scope>NUCLEOTIDE SEQUENCE [LARGE SCALE GENOMIC DNA]</scope>
    <source>
        <strain evidence="3">SB210</strain>
    </source>
</reference>
<evidence type="ECO:0000313" key="2">
    <source>
        <dbReference type="EMBL" id="EAR85470.1"/>
    </source>
</evidence>
<gene>
    <name evidence="2" type="ORF">TTHERM_00442200</name>
</gene>
<feature type="signal peptide" evidence="1">
    <location>
        <begin position="1"/>
        <end position="19"/>
    </location>
</feature>
<name>I7MD44_TETTS</name>
<feature type="chain" id="PRO_5003712150" description="Transmembrane protein" evidence="1">
    <location>
        <begin position="20"/>
        <end position="294"/>
    </location>
</feature>
<dbReference type="HOGENOM" id="CLU_948285_0_0_1"/>
<proteinExistence type="predicted"/>
<evidence type="ECO:0000256" key="1">
    <source>
        <dbReference type="SAM" id="SignalP"/>
    </source>
</evidence>
<keyword evidence="1" id="KW-0732">Signal</keyword>
<dbReference type="AlphaFoldDB" id="I7MD44"/>